<evidence type="ECO:0000256" key="2">
    <source>
        <dbReference type="SAM" id="SignalP"/>
    </source>
</evidence>
<gene>
    <name evidence="3" type="ORF">C7444_12530</name>
</gene>
<name>A0A318H2T4_9BURK</name>
<keyword evidence="2" id="KW-0732">Signal</keyword>
<sequence length="183" mass="19139">MSHLRLTRTASLAAALLAATAAQAAGWQWLPMFNDPGYRAEPSLAITGNRVLPDTGPTANAFGLEFNANCGLVQSPDQRIRTHVNLSRTDKSGVKVTALELSPRYTVPLGGGLSVGVGPSVGAFQVSTPGLDRTLLGLGAAAGVNFRAGMLYTGFDVRYHATTSRDGVDHDPLTFGAKVGINF</sequence>
<keyword evidence="4" id="KW-1185">Reference proteome</keyword>
<feature type="signal peptide" evidence="2">
    <location>
        <begin position="1"/>
        <end position="24"/>
    </location>
</feature>
<evidence type="ECO:0008006" key="5">
    <source>
        <dbReference type="Google" id="ProtNLM"/>
    </source>
</evidence>
<comment type="caution">
    <text evidence="3">The sequence shown here is derived from an EMBL/GenBank/DDBJ whole genome shotgun (WGS) entry which is preliminary data.</text>
</comment>
<feature type="chain" id="PRO_5016270235" description="Outer membrane protein with beta-barrel domain" evidence="2">
    <location>
        <begin position="25"/>
        <end position="183"/>
    </location>
</feature>
<evidence type="ECO:0000313" key="4">
    <source>
        <dbReference type="Proteomes" id="UP000247811"/>
    </source>
</evidence>
<organism evidence="3 4">
    <name type="scientific">Sphaerotilus hippei</name>
    <dbReference type="NCBI Taxonomy" id="744406"/>
    <lineage>
        <taxon>Bacteria</taxon>
        <taxon>Pseudomonadati</taxon>
        <taxon>Pseudomonadota</taxon>
        <taxon>Betaproteobacteria</taxon>
        <taxon>Burkholderiales</taxon>
        <taxon>Sphaerotilaceae</taxon>
        <taxon>Sphaerotilus</taxon>
    </lineage>
</organism>
<dbReference type="OrthoDB" id="7347781at2"/>
<protein>
    <recommendedName>
        <fullName evidence="5">Outer membrane protein with beta-barrel domain</fullName>
    </recommendedName>
</protein>
<comment type="subcellular location">
    <subcellularLocation>
        <location evidence="1">Cell outer membrane</location>
    </subcellularLocation>
</comment>
<reference evidence="3 4" key="1">
    <citation type="submission" date="2018-05" db="EMBL/GenBank/DDBJ databases">
        <title>Genomic Encyclopedia of Type Strains, Phase IV (KMG-IV): sequencing the most valuable type-strain genomes for metagenomic binning, comparative biology and taxonomic classification.</title>
        <authorList>
            <person name="Goeker M."/>
        </authorList>
    </citation>
    <scope>NUCLEOTIDE SEQUENCE [LARGE SCALE GENOMIC DNA]</scope>
    <source>
        <strain evidence="3 4">DSM 566</strain>
    </source>
</reference>
<dbReference type="AlphaFoldDB" id="A0A318H2T4"/>
<dbReference type="Proteomes" id="UP000247811">
    <property type="component" value="Unassembled WGS sequence"/>
</dbReference>
<dbReference type="RefSeq" id="WP_110402373.1">
    <property type="nucleotide sequence ID" value="NZ_QJJS01000025.1"/>
</dbReference>
<evidence type="ECO:0000313" key="3">
    <source>
        <dbReference type="EMBL" id="PXW92356.1"/>
    </source>
</evidence>
<dbReference type="EMBL" id="QJJS01000025">
    <property type="protein sequence ID" value="PXW92356.1"/>
    <property type="molecule type" value="Genomic_DNA"/>
</dbReference>
<evidence type="ECO:0000256" key="1">
    <source>
        <dbReference type="ARBA" id="ARBA00004442"/>
    </source>
</evidence>
<dbReference type="GO" id="GO:0009279">
    <property type="term" value="C:cell outer membrane"/>
    <property type="evidence" value="ECO:0007669"/>
    <property type="project" value="UniProtKB-SubCell"/>
</dbReference>
<proteinExistence type="predicted"/>
<accession>A0A318H2T4</accession>
<dbReference type="SUPFAM" id="SSF56925">
    <property type="entry name" value="OMPA-like"/>
    <property type="match status" value="1"/>
</dbReference>
<dbReference type="InterPro" id="IPR011250">
    <property type="entry name" value="OMP/PagP_B-barrel"/>
</dbReference>